<organism evidence="3 4">
    <name type="scientific">Liparis tanakae</name>
    <name type="common">Tanaka's snailfish</name>
    <dbReference type="NCBI Taxonomy" id="230148"/>
    <lineage>
        <taxon>Eukaryota</taxon>
        <taxon>Metazoa</taxon>
        <taxon>Chordata</taxon>
        <taxon>Craniata</taxon>
        <taxon>Vertebrata</taxon>
        <taxon>Euteleostomi</taxon>
        <taxon>Actinopterygii</taxon>
        <taxon>Neopterygii</taxon>
        <taxon>Teleostei</taxon>
        <taxon>Neoteleostei</taxon>
        <taxon>Acanthomorphata</taxon>
        <taxon>Eupercaria</taxon>
        <taxon>Perciformes</taxon>
        <taxon>Cottioidei</taxon>
        <taxon>Cottales</taxon>
        <taxon>Liparidae</taxon>
        <taxon>Liparis</taxon>
    </lineage>
</organism>
<feature type="compositionally biased region" description="Basic and acidic residues" evidence="1">
    <location>
        <begin position="218"/>
        <end position="234"/>
    </location>
</feature>
<evidence type="ECO:0000256" key="1">
    <source>
        <dbReference type="SAM" id="MobiDB-lite"/>
    </source>
</evidence>
<gene>
    <name evidence="3" type="ORF">EYF80_019753</name>
</gene>
<feature type="signal peptide" evidence="2">
    <location>
        <begin position="1"/>
        <end position="19"/>
    </location>
</feature>
<dbReference type="EMBL" id="SRLO01000168">
    <property type="protein sequence ID" value="TNN70077.1"/>
    <property type="molecule type" value="Genomic_DNA"/>
</dbReference>
<feature type="chain" id="PRO_5021369571" evidence="2">
    <location>
        <begin position="20"/>
        <end position="248"/>
    </location>
</feature>
<dbReference type="Proteomes" id="UP000314294">
    <property type="component" value="Unassembled WGS sequence"/>
</dbReference>
<keyword evidence="4" id="KW-1185">Reference proteome</keyword>
<evidence type="ECO:0000313" key="4">
    <source>
        <dbReference type="Proteomes" id="UP000314294"/>
    </source>
</evidence>
<comment type="caution">
    <text evidence="3">The sequence shown here is derived from an EMBL/GenBank/DDBJ whole genome shotgun (WGS) entry which is preliminary data.</text>
</comment>
<evidence type="ECO:0000256" key="2">
    <source>
        <dbReference type="SAM" id="SignalP"/>
    </source>
</evidence>
<dbReference type="AlphaFoldDB" id="A0A4Z2HWK4"/>
<sequence>MQPIPFWLSLLLYMDRVRGSPKLSCERRFRNNELAIDYIQYKMLWDKGCWSRLQGAAVTPAGCTRCHITCTQQHVVGGGVPAQDANALGVSFQLDHRIRERRVLRATGDDVVVVRTELDVQDRTCVAAHGRGQHHEGSSTTGVHNHGHKLGVNGAEVAVPRHLGDSDVIVALVRLHGLAEDVTELTGPHHLPGHDKLQTDAAWPTWESRGADSAQGVSEKHQAPDHQNEDLEEPRGCSNAFAVHMDVH</sequence>
<protein>
    <submittedName>
        <fullName evidence="3">Uncharacterized protein</fullName>
    </submittedName>
</protein>
<accession>A0A4Z2HWK4</accession>
<reference evidence="3 4" key="1">
    <citation type="submission" date="2019-03" db="EMBL/GenBank/DDBJ databases">
        <title>First draft genome of Liparis tanakae, snailfish: a comprehensive survey of snailfish specific genes.</title>
        <authorList>
            <person name="Kim W."/>
            <person name="Song I."/>
            <person name="Jeong J.-H."/>
            <person name="Kim D."/>
            <person name="Kim S."/>
            <person name="Ryu S."/>
            <person name="Song J.Y."/>
            <person name="Lee S.K."/>
        </authorList>
    </citation>
    <scope>NUCLEOTIDE SEQUENCE [LARGE SCALE GENOMIC DNA]</scope>
    <source>
        <tissue evidence="3">Muscle</tissue>
    </source>
</reference>
<evidence type="ECO:0000313" key="3">
    <source>
        <dbReference type="EMBL" id="TNN70077.1"/>
    </source>
</evidence>
<proteinExistence type="predicted"/>
<name>A0A4Z2HWK4_9TELE</name>
<keyword evidence="2" id="KW-0732">Signal</keyword>
<dbReference type="OrthoDB" id="10557129at2759"/>
<feature type="region of interest" description="Disordered" evidence="1">
    <location>
        <begin position="207"/>
        <end position="234"/>
    </location>
</feature>